<organism evidence="2 3">
    <name type="scientific">Pedobacter frigiditerrae</name>
    <dbReference type="NCBI Taxonomy" id="2530452"/>
    <lineage>
        <taxon>Bacteria</taxon>
        <taxon>Pseudomonadati</taxon>
        <taxon>Bacteroidota</taxon>
        <taxon>Sphingobacteriia</taxon>
        <taxon>Sphingobacteriales</taxon>
        <taxon>Sphingobacteriaceae</taxon>
        <taxon>Pedobacter</taxon>
    </lineage>
</organism>
<proteinExistence type="predicted"/>
<accession>A0A4R0N1N6</accession>
<name>A0A4R0N1N6_9SPHI</name>
<sequence length="226" mass="24903">MKKITSLLSLLFLSSALLAQTNFYKLSIGAGAGGTLAFADLQKKTLGFAAYGSLDLQITPYITLGGELQKGELAGGDITFDPNNRQFINSYKAAIGNLRVQLGEFLTSYQLRNNFLYNIRGLYAGAGVGIISNKISNVRYYGNNFYPGADYSKEGIVLLNFGINFYIPNQWGLTRYAINLNLQNTMALGEGMDGYESIGTKSKDMYSFLSLGFKYNFGPMGLDRRR</sequence>
<keyword evidence="1" id="KW-0732">Signal</keyword>
<gene>
    <name evidence="2" type="ORF">EZ428_02100</name>
</gene>
<dbReference type="OrthoDB" id="648040at2"/>
<protein>
    <recommendedName>
        <fullName evidence="4">Outer membrane protein beta-barrel domain-containing protein</fullName>
    </recommendedName>
</protein>
<dbReference type="AlphaFoldDB" id="A0A4R0N1N6"/>
<evidence type="ECO:0008006" key="4">
    <source>
        <dbReference type="Google" id="ProtNLM"/>
    </source>
</evidence>
<reference evidence="2 3" key="1">
    <citation type="submission" date="2019-02" db="EMBL/GenBank/DDBJ databases">
        <title>Pedobacter sp. RP-1-13 sp. nov., isolated from Arctic soil.</title>
        <authorList>
            <person name="Dahal R.H."/>
        </authorList>
    </citation>
    <scope>NUCLEOTIDE SEQUENCE [LARGE SCALE GENOMIC DNA]</scope>
    <source>
        <strain evidence="2 3">RP-1-13</strain>
    </source>
</reference>
<evidence type="ECO:0000313" key="3">
    <source>
        <dbReference type="Proteomes" id="UP000292884"/>
    </source>
</evidence>
<keyword evidence="3" id="KW-1185">Reference proteome</keyword>
<feature type="signal peptide" evidence="1">
    <location>
        <begin position="1"/>
        <end position="19"/>
    </location>
</feature>
<dbReference type="EMBL" id="SJSK01000001">
    <property type="protein sequence ID" value="TCC93585.1"/>
    <property type="molecule type" value="Genomic_DNA"/>
</dbReference>
<feature type="chain" id="PRO_5020975592" description="Outer membrane protein beta-barrel domain-containing protein" evidence="1">
    <location>
        <begin position="20"/>
        <end position="226"/>
    </location>
</feature>
<comment type="caution">
    <text evidence="2">The sequence shown here is derived from an EMBL/GenBank/DDBJ whole genome shotgun (WGS) entry which is preliminary data.</text>
</comment>
<dbReference type="Proteomes" id="UP000292884">
    <property type="component" value="Unassembled WGS sequence"/>
</dbReference>
<evidence type="ECO:0000256" key="1">
    <source>
        <dbReference type="SAM" id="SignalP"/>
    </source>
</evidence>
<dbReference type="RefSeq" id="WP_131551451.1">
    <property type="nucleotide sequence ID" value="NZ_SJSK01000001.1"/>
</dbReference>
<evidence type="ECO:0000313" key="2">
    <source>
        <dbReference type="EMBL" id="TCC93585.1"/>
    </source>
</evidence>